<dbReference type="InterPro" id="IPR004529">
    <property type="entry name" value="Phe-tRNA-synth_IIc_asu"/>
</dbReference>
<evidence type="ECO:0000256" key="6">
    <source>
        <dbReference type="ARBA" id="ARBA00022723"/>
    </source>
</evidence>
<keyword evidence="6 13" id="KW-0479">Metal-binding</keyword>
<dbReference type="STRING" id="1048834.TC41_2251"/>
<dbReference type="InterPro" id="IPR006195">
    <property type="entry name" value="aa-tRNA-synth_II"/>
</dbReference>
<dbReference type="Pfam" id="PF01409">
    <property type="entry name" value="tRNA-synt_2d"/>
    <property type="match status" value="1"/>
</dbReference>
<dbReference type="InterPro" id="IPR002319">
    <property type="entry name" value="Phenylalanyl-tRNA_Synthase"/>
</dbReference>
<accession>F8IFS1</accession>
<dbReference type="PROSITE" id="PS50862">
    <property type="entry name" value="AA_TRNA_LIGASE_II"/>
    <property type="match status" value="1"/>
</dbReference>
<comment type="subcellular location">
    <subcellularLocation>
        <location evidence="1 13">Cytoplasm</location>
    </subcellularLocation>
</comment>
<evidence type="ECO:0000256" key="10">
    <source>
        <dbReference type="ARBA" id="ARBA00022917"/>
    </source>
</evidence>
<keyword evidence="7 13" id="KW-0547">Nucleotide-binding</keyword>
<dbReference type="GO" id="GO:0005737">
    <property type="term" value="C:cytoplasm"/>
    <property type="evidence" value="ECO:0007669"/>
    <property type="project" value="UniProtKB-SubCell"/>
</dbReference>
<dbReference type="GO" id="GO:0000049">
    <property type="term" value="F:tRNA binding"/>
    <property type="evidence" value="ECO:0007669"/>
    <property type="project" value="InterPro"/>
</dbReference>
<dbReference type="GO" id="GO:0000287">
    <property type="term" value="F:magnesium ion binding"/>
    <property type="evidence" value="ECO:0007669"/>
    <property type="project" value="UniProtKB-UniRule"/>
</dbReference>
<keyword evidence="5 13" id="KW-0436">Ligase</keyword>
<dbReference type="InterPro" id="IPR022911">
    <property type="entry name" value="Phe_tRNA_ligase_alpha1_bac"/>
</dbReference>
<evidence type="ECO:0000256" key="1">
    <source>
        <dbReference type="ARBA" id="ARBA00004496"/>
    </source>
</evidence>
<dbReference type="SUPFAM" id="SSF55681">
    <property type="entry name" value="Class II aaRS and biotin synthetases"/>
    <property type="match status" value="1"/>
</dbReference>
<protein>
    <recommendedName>
        <fullName evidence="13">Phenylalanine--tRNA ligase alpha subunit</fullName>
        <ecNumber evidence="13">6.1.1.20</ecNumber>
    </recommendedName>
    <alternativeName>
        <fullName evidence="13">Phenylalanyl-tRNA synthetase alpha subunit</fullName>
        <shortName evidence="13">PheRS</shortName>
    </alternativeName>
</protein>
<name>F8IFS1_ALIAT</name>
<gene>
    <name evidence="13 15" type="primary">pheS</name>
    <name evidence="15" type="ordered locus">TC41_2251</name>
</gene>
<dbReference type="InterPro" id="IPR010978">
    <property type="entry name" value="tRNA-bd_arm"/>
</dbReference>
<dbReference type="NCBIfam" id="TIGR00468">
    <property type="entry name" value="pheS"/>
    <property type="match status" value="1"/>
</dbReference>
<dbReference type="Pfam" id="PF02912">
    <property type="entry name" value="Phe_tRNA-synt_N"/>
    <property type="match status" value="1"/>
</dbReference>
<keyword evidence="4 13" id="KW-0963">Cytoplasm</keyword>
<dbReference type="GO" id="GO:0006432">
    <property type="term" value="P:phenylalanyl-tRNA aminoacylation"/>
    <property type="evidence" value="ECO:0007669"/>
    <property type="project" value="UniProtKB-UniRule"/>
</dbReference>
<feature type="binding site" evidence="13">
    <location>
        <position position="290"/>
    </location>
    <ligand>
        <name>Mg(2+)</name>
        <dbReference type="ChEBI" id="CHEBI:18420"/>
        <note>shared with beta subunit</note>
    </ligand>
</feature>
<evidence type="ECO:0000256" key="11">
    <source>
        <dbReference type="ARBA" id="ARBA00023146"/>
    </source>
</evidence>
<evidence type="ECO:0000256" key="3">
    <source>
        <dbReference type="ARBA" id="ARBA00011209"/>
    </source>
</evidence>
<dbReference type="GO" id="GO:0140096">
    <property type="term" value="F:catalytic activity, acting on a protein"/>
    <property type="evidence" value="ECO:0007669"/>
    <property type="project" value="UniProtKB-ARBA"/>
</dbReference>
<evidence type="ECO:0000313" key="15">
    <source>
        <dbReference type="EMBL" id="AEJ44155.1"/>
    </source>
</evidence>
<evidence type="ECO:0000256" key="13">
    <source>
        <dbReference type="HAMAP-Rule" id="MF_00281"/>
    </source>
</evidence>
<dbReference type="CDD" id="cd00496">
    <property type="entry name" value="PheRS_alpha_core"/>
    <property type="match status" value="1"/>
</dbReference>
<evidence type="ECO:0000259" key="14">
    <source>
        <dbReference type="PROSITE" id="PS50862"/>
    </source>
</evidence>
<evidence type="ECO:0000256" key="12">
    <source>
        <dbReference type="ARBA" id="ARBA00049255"/>
    </source>
</evidence>
<evidence type="ECO:0000256" key="8">
    <source>
        <dbReference type="ARBA" id="ARBA00022840"/>
    </source>
</evidence>
<comment type="catalytic activity">
    <reaction evidence="12 13">
        <text>tRNA(Phe) + L-phenylalanine + ATP = L-phenylalanyl-tRNA(Phe) + AMP + diphosphate + H(+)</text>
        <dbReference type="Rhea" id="RHEA:19413"/>
        <dbReference type="Rhea" id="RHEA-COMP:9668"/>
        <dbReference type="Rhea" id="RHEA-COMP:9699"/>
        <dbReference type="ChEBI" id="CHEBI:15378"/>
        <dbReference type="ChEBI" id="CHEBI:30616"/>
        <dbReference type="ChEBI" id="CHEBI:33019"/>
        <dbReference type="ChEBI" id="CHEBI:58095"/>
        <dbReference type="ChEBI" id="CHEBI:78442"/>
        <dbReference type="ChEBI" id="CHEBI:78531"/>
        <dbReference type="ChEBI" id="CHEBI:456215"/>
        <dbReference type="EC" id="6.1.1.20"/>
    </reaction>
</comment>
<organism evidence="15 16">
    <name type="scientific">Alicyclobacillus acidocaldarius (strain Tc-4-1)</name>
    <name type="common">Bacillus acidocaldarius</name>
    <dbReference type="NCBI Taxonomy" id="1048834"/>
    <lineage>
        <taxon>Bacteria</taxon>
        <taxon>Bacillati</taxon>
        <taxon>Bacillota</taxon>
        <taxon>Bacilli</taxon>
        <taxon>Bacillales</taxon>
        <taxon>Alicyclobacillaceae</taxon>
        <taxon>Alicyclobacillus</taxon>
    </lineage>
</organism>
<dbReference type="PANTHER" id="PTHR11538">
    <property type="entry name" value="PHENYLALANYL-TRNA SYNTHETASE"/>
    <property type="match status" value="1"/>
</dbReference>
<evidence type="ECO:0000256" key="5">
    <source>
        <dbReference type="ARBA" id="ARBA00022598"/>
    </source>
</evidence>
<dbReference type="GO" id="GO:0005524">
    <property type="term" value="F:ATP binding"/>
    <property type="evidence" value="ECO:0007669"/>
    <property type="project" value="UniProtKB-UniRule"/>
</dbReference>
<keyword evidence="9 13" id="KW-0460">Magnesium</keyword>
<keyword evidence="8 13" id="KW-0067">ATP-binding</keyword>
<comment type="subunit">
    <text evidence="3 13">Tetramer of two alpha and two beta subunits.</text>
</comment>
<keyword evidence="10 13" id="KW-0648">Protein biosynthesis</keyword>
<dbReference type="GO" id="GO:0016740">
    <property type="term" value="F:transferase activity"/>
    <property type="evidence" value="ECO:0007669"/>
    <property type="project" value="UniProtKB-ARBA"/>
</dbReference>
<feature type="domain" description="Aminoacyl-transfer RNA synthetases class-II family profile" evidence="14">
    <location>
        <begin position="145"/>
        <end position="374"/>
    </location>
</feature>
<dbReference type="Gene3D" id="3.30.930.10">
    <property type="entry name" value="Bira Bifunctional Protein, Domain 2"/>
    <property type="match status" value="1"/>
</dbReference>
<dbReference type="EC" id="6.1.1.20" evidence="13"/>
<dbReference type="eggNOG" id="COG0016">
    <property type="taxonomic scope" value="Bacteria"/>
</dbReference>
<dbReference type="GO" id="GO:0004826">
    <property type="term" value="F:phenylalanine-tRNA ligase activity"/>
    <property type="evidence" value="ECO:0007669"/>
    <property type="project" value="UniProtKB-UniRule"/>
</dbReference>
<dbReference type="InterPro" id="IPR004188">
    <property type="entry name" value="Phe-tRNA_ligase_II_N"/>
</dbReference>
<dbReference type="SUPFAM" id="SSF46589">
    <property type="entry name" value="tRNA-binding arm"/>
    <property type="match status" value="1"/>
</dbReference>
<dbReference type="EMBL" id="CP002902">
    <property type="protein sequence ID" value="AEJ44155.1"/>
    <property type="molecule type" value="Genomic_DNA"/>
</dbReference>
<reference evidence="15 16" key="1">
    <citation type="journal article" date="2011" name="J. Bacteriol.">
        <title>Complete Genome Sequence of Alicyclobacillus acidocaldarius Strain Tc-4-1.</title>
        <authorList>
            <person name="Chen Y."/>
            <person name="He Y."/>
            <person name="Zhang B."/>
            <person name="Yang J."/>
            <person name="Li W."/>
            <person name="Dong Z."/>
            <person name="Hu S."/>
        </authorList>
    </citation>
    <scope>NUCLEOTIDE SEQUENCE [LARGE SCALE GENOMIC DNA]</scope>
    <source>
        <strain evidence="15 16">Tc-4-1</strain>
    </source>
</reference>
<dbReference type="InterPro" id="IPR045864">
    <property type="entry name" value="aa-tRNA-synth_II/BPL/LPL"/>
</dbReference>
<proteinExistence type="inferred from homology"/>
<keyword evidence="11 13" id="KW-0030">Aminoacyl-tRNA synthetase</keyword>
<sequence length="378" mass="42973">MARSNSSHRRVASLCCEVRRLDERREEDDGLSDTWTHQLGAIREQAMASLALASDSKALSDWRVEVLGKKSALGQMSKAMGSLAPEERRALGEALNRVRQELEQAWRARQAEVEAKEKALRLERERIDVTLPGRVVPLGAMHPISRVIEEIEDIFTSLGFSVVEGPEVETDHYNFELLNIPKDHPARDMQDTFYLTEEWLLRTHTSPMQVRTMERMRGRTPIRVIVPGRVYRRDEDDATHSHQFTQIEGLVVDEGIRMSDLKGTLEAFAKALFGPSQRVRLRPSYFPFTEPSCEVDLVCISCGGEGCRMCKGTGWIEILGAGMVHPRVLDMSGYDSARYTGFAFGLGAERIAMLRYGISDIRMLYQNDLRFLRQFRHA</sequence>
<dbReference type="FunFam" id="3.30.930.10:FF:000003">
    <property type="entry name" value="Phenylalanine--tRNA ligase alpha subunit"/>
    <property type="match status" value="1"/>
</dbReference>
<dbReference type="HOGENOM" id="CLU_025086_0_1_9"/>
<evidence type="ECO:0000313" key="16">
    <source>
        <dbReference type="Proteomes" id="UP000000292"/>
    </source>
</evidence>
<comment type="similarity">
    <text evidence="2 13">Belongs to the class-II aminoacyl-tRNA synthetase family. Phe-tRNA synthetase alpha subunit type 1 subfamily.</text>
</comment>
<evidence type="ECO:0000256" key="4">
    <source>
        <dbReference type="ARBA" id="ARBA00022490"/>
    </source>
</evidence>
<dbReference type="PANTHER" id="PTHR11538:SF41">
    <property type="entry name" value="PHENYLALANINE--TRNA LIGASE, MITOCHONDRIAL"/>
    <property type="match status" value="1"/>
</dbReference>
<dbReference type="AlphaFoldDB" id="F8IFS1"/>
<evidence type="ECO:0000256" key="7">
    <source>
        <dbReference type="ARBA" id="ARBA00022741"/>
    </source>
</evidence>
<dbReference type="KEGG" id="aad:TC41_2251"/>
<dbReference type="PATRIC" id="fig|1048834.4.peg.2128"/>
<reference evidence="16" key="2">
    <citation type="submission" date="2011-06" db="EMBL/GenBank/DDBJ databases">
        <title>The complete genome sequence of Alicyclobacillus acidocaldarius sp. Tc-4-1.</title>
        <authorList>
            <person name="Chen Y."/>
            <person name="He Y."/>
            <person name="Dong Z."/>
            <person name="Hu S."/>
        </authorList>
    </citation>
    <scope>NUCLEOTIDE SEQUENCE [LARGE SCALE GENOMIC DNA]</scope>
    <source>
        <strain evidence="16">Tc-4-1</strain>
    </source>
</reference>
<evidence type="ECO:0000256" key="9">
    <source>
        <dbReference type="ARBA" id="ARBA00022842"/>
    </source>
</evidence>
<dbReference type="Proteomes" id="UP000000292">
    <property type="component" value="Chromosome"/>
</dbReference>
<evidence type="ECO:0000256" key="2">
    <source>
        <dbReference type="ARBA" id="ARBA00010207"/>
    </source>
</evidence>
<comment type="cofactor">
    <cofactor evidence="13">
        <name>Mg(2+)</name>
        <dbReference type="ChEBI" id="CHEBI:18420"/>
    </cofactor>
    <text evidence="13">Binds 2 magnesium ions per tetramer.</text>
</comment>
<dbReference type="HAMAP" id="MF_00281">
    <property type="entry name" value="Phe_tRNA_synth_alpha1"/>
    <property type="match status" value="1"/>
</dbReference>